<reference evidence="9" key="1">
    <citation type="submission" date="2020-04" db="EMBL/GenBank/DDBJ databases">
        <title>Genome Assembly and Annotation of Botryosphaeria dothidea sdau 11-99, a Latent Pathogen of Apple Fruit Ring Rot in China.</title>
        <authorList>
            <person name="Yu C."/>
            <person name="Diao Y."/>
            <person name="Lu Q."/>
            <person name="Zhao J."/>
            <person name="Cui S."/>
            <person name="Peng C."/>
            <person name="He B."/>
            <person name="Liu H."/>
        </authorList>
    </citation>
    <scope>NUCLEOTIDE SEQUENCE [LARGE SCALE GENOMIC DNA]</scope>
    <source>
        <strain evidence="9">Sdau11-99</strain>
    </source>
</reference>
<feature type="compositionally biased region" description="Low complexity" evidence="5">
    <location>
        <begin position="358"/>
        <end position="369"/>
    </location>
</feature>
<dbReference type="OrthoDB" id="546434at2759"/>
<comment type="caution">
    <text evidence="9">The sequence shown here is derived from an EMBL/GenBank/DDBJ whole genome shotgun (WGS) entry which is preliminary data.</text>
</comment>
<organism evidence="9 10">
    <name type="scientific">Botryosphaeria dothidea</name>
    <dbReference type="NCBI Taxonomy" id="55169"/>
    <lineage>
        <taxon>Eukaryota</taxon>
        <taxon>Fungi</taxon>
        <taxon>Dikarya</taxon>
        <taxon>Ascomycota</taxon>
        <taxon>Pezizomycotina</taxon>
        <taxon>Dothideomycetes</taxon>
        <taxon>Dothideomycetes incertae sedis</taxon>
        <taxon>Botryosphaeriales</taxon>
        <taxon>Botryosphaeriaceae</taxon>
        <taxon>Botryosphaeria</taxon>
    </lineage>
</organism>
<feature type="domain" description="SH3" evidence="6">
    <location>
        <begin position="112"/>
        <end position="182"/>
    </location>
</feature>
<dbReference type="AlphaFoldDB" id="A0A8H4J9H7"/>
<feature type="compositionally biased region" description="Polar residues" evidence="5">
    <location>
        <begin position="690"/>
        <end position="707"/>
    </location>
</feature>
<gene>
    <name evidence="9" type="ORF">GTA08_BOTSDO00259</name>
</gene>
<feature type="region of interest" description="Disordered" evidence="5">
    <location>
        <begin position="61"/>
        <end position="97"/>
    </location>
</feature>
<feature type="compositionally biased region" description="Polar residues" evidence="5">
    <location>
        <begin position="670"/>
        <end position="683"/>
    </location>
</feature>
<dbReference type="InterPro" id="IPR000651">
    <property type="entry name" value="Ras-like_Gua-exchang_fac_N"/>
</dbReference>
<feature type="region of interest" description="Disordered" evidence="5">
    <location>
        <begin position="14"/>
        <end position="44"/>
    </location>
</feature>
<protein>
    <submittedName>
        <fullName evidence="9">Ras-like guanine nucleotide exchange factor</fullName>
    </submittedName>
</protein>
<dbReference type="PROSITE" id="PS00720">
    <property type="entry name" value="RASGEF"/>
    <property type="match status" value="1"/>
</dbReference>
<dbReference type="SMART" id="SM00147">
    <property type="entry name" value="RasGEF"/>
    <property type="match status" value="1"/>
</dbReference>
<evidence type="ECO:0000256" key="3">
    <source>
        <dbReference type="PROSITE-ProRule" id="PRU00168"/>
    </source>
</evidence>
<dbReference type="PROSITE" id="PS50002">
    <property type="entry name" value="SH3"/>
    <property type="match status" value="1"/>
</dbReference>
<feature type="compositionally biased region" description="Low complexity" evidence="5">
    <location>
        <begin position="727"/>
        <end position="738"/>
    </location>
</feature>
<feature type="compositionally biased region" description="Polar residues" evidence="5">
    <location>
        <begin position="739"/>
        <end position="751"/>
    </location>
</feature>
<dbReference type="SUPFAM" id="SSF50044">
    <property type="entry name" value="SH3-domain"/>
    <property type="match status" value="1"/>
</dbReference>
<feature type="domain" description="Ras-GEF" evidence="7">
    <location>
        <begin position="957"/>
        <end position="1202"/>
    </location>
</feature>
<dbReference type="GO" id="GO:0007265">
    <property type="term" value="P:Ras protein signal transduction"/>
    <property type="evidence" value="ECO:0007669"/>
    <property type="project" value="TreeGrafter"/>
</dbReference>
<sequence length="1256" mass="136988">MLLSSLSVSGILLDESGSRNTRKREAKHAKKDSKMSDLSLRDGMDRTSACVAPLTIKKKSSTTWNNDGARSVQSSPQSRRTTGSARSQSQMSPPLTPRANLEAEIPAIEPESFPNYLRAFYHFHPSSTISSVGDECSITVPINQGDVILVHSIHPNGWADGTLLGSGARGWLPTNYCEPYDHPSIANLLSALTHLWDLVRSGENGNTMVFAKQDYVRSMIAGVRVLLEKSDCLTRESQNVQAHVGIRRMRKGLLGDLSSLVKTAKHLQQLVSQGEPDVPIYDLLDELVLKAFKVVTRAVRFLDIFFQETQSLPLAQPLLEAAMDEAERPPTPPHDASESNVEQSHSAEDGVTEPPRNVTAVPPTVTATANDEPLDGSNMNTPRTNADVSDIVPAQALPALSPTKSISSKRVSIAHRASYTSQVSGQRRHNLASERLSAAQDSFLGSIGSFIGLHLQSRSSTELLTTTQQSVFACRQLLSVVDEVWVRDARRSEPLTQARDAMHEKLSELVQATKDMFAHAEAHSEEEFVPAQGKEIVIAATNCVRAAGECVTKAKVVIERIGDFEFEHSGAGISDTIFESLDLTGVSESSNERASQDIVSKPLPAPPKDASAPLPLDEKPLPEPPVSLSSPTDAQATSLQSPTASSFRSSKDSLPSLAKLPIPHLPPPSGSTADNSPSTNSVNFRFAGNNVGTDSVNASDSTSTYPNSLHGDAASISSHTSTRATTPDDVPSSPKPDSMMNSYPSVSELRSTTSEDAYGVEAQMLEKTYAHELIYKDDQIAGGSLPALVEQLTTHEATPDAMFVTTFYLTFRLFTTPAELAQCLIDRFNYVENSNGIAVPVRLRVHNVFKGWLESHWQAETDAEALGLILTFATGKLRTALPSAGKRLAELVTKVSQVRAGTPTPRLMSSHGKTNTSATVYSAADPNVPNPIITKSQLNALRNARNGTASLSILDFDPLEMARQFTLIESKLFCTIQPEELLASEWTKKNGRAVNVRAMSKLSTDLANLVADTILQLEDPKKRAIVIKQWVKIAAKCLELNNYDSLMAIICSLNSSMVMRLKRTWEAVSAKTKARLEELRAIVNVGRNYAVLRKRLENHVAPCIPFVGIYLTDLTFVDVGNQTTRQLPGDGGADSGISVINFDKHMRTAKIIGQLQRFQVPYPLAPVPEMQEWMQSQIERVRDSDQSNVQNYYRRSLLLEPRETKQNSPIADNESVKGFRDASGSSTRDRFDFLNALSTFKSSSDNSSGTRRGSLA</sequence>
<evidence type="ECO:0000313" key="10">
    <source>
        <dbReference type="Proteomes" id="UP000572817"/>
    </source>
</evidence>
<dbReference type="Proteomes" id="UP000572817">
    <property type="component" value="Unassembled WGS sequence"/>
</dbReference>
<dbReference type="Gene3D" id="2.30.30.40">
    <property type="entry name" value="SH3 Domains"/>
    <property type="match status" value="1"/>
</dbReference>
<dbReference type="InterPro" id="IPR036028">
    <property type="entry name" value="SH3-like_dom_sf"/>
</dbReference>
<dbReference type="PROSITE" id="PS50009">
    <property type="entry name" value="RASGEF_CAT"/>
    <property type="match status" value="1"/>
</dbReference>
<feature type="region of interest" description="Disordered" evidence="5">
    <location>
        <begin position="588"/>
        <end position="751"/>
    </location>
</feature>
<evidence type="ECO:0000256" key="1">
    <source>
        <dbReference type="ARBA" id="ARBA00022443"/>
    </source>
</evidence>
<evidence type="ECO:0000259" key="6">
    <source>
        <dbReference type="PROSITE" id="PS50002"/>
    </source>
</evidence>
<keyword evidence="2 3" id="KW-0344">Guanine-nucleotide releasing factor</keyword>
<feature type="domain" description="N-terminal Ras-GEF" evidence="8">
    <location>
        <begin position="776"/>
        <end position="896"/>
    </location>
</feature>
<feature type="region of interest" description="Disordered" evidence="5">
    <location>
        <begin position="324"/>
        <end position="380"/>
    </location>
</feature>
<evidence type="ECO:0000256" key="2">
    <source>
        <dbReference type="ARBA" id="ARBA00022658"/>
    </source>
</evidence>
<dbReference type="InterPro" id="IPR019804">
    <property type="entry name" value="Ras_G-nucl-exch_fac_CS"/>
</dbReference>
<feature type="compositionally biased region" description="Basic and acidic residues" evidence="5">
    <location>
        <begin position="32"/>
        <end position="44"/>
    </location>
</feature>
<evidence type="ECO:0000259" key="8">
    <source>
        <dbReference type="PROSITE" id="PS50212"/>
    </source>
</evidence>
<evidence type="ECO:0000259" key="7">
    <source>
        <dbReference type="PROSITE" id="PS50009"/>
    </source>
</evidence>
<feature type="compositionally biased region" description="Polar residues" evidence="5">
    <location>
        <begin position="632"/>
        <end position="648"/>
    </location>
</feature>
<dbReference type="InterPro" id="IPR008937">
    <property type="entry name" value="Ras-like_GEF"/>
</dbReference>
<dbReference type="CDD" id="cd06224">
    <property type="entry name" value="REM"/>
    <property type="match status" value="1"/>
</dbReference>
<feature type="region of interest" description="Disordered" evidence="5">
    <location>
        <begin position="1203"/>
        <end position="1227"/>
    </location>
</feature>
<evidence type="ECO:0000256" key="5">
    <source>
        <dbReference type="SAM" id="MobiDB-lite"/>
    </source>
</evidence>
<feature type="compositionally biased region" description="Polar residues" evidence="5">
    <location>
        <begin position="61"/>
        <end position="93"/>
    </location>
</feature>
<keyword evidence="1 4" id="KW-0728">SH3 domain</keyword>
<keyword evidence="10" id="KW-1185">Reference proteome</keyword>
<evidence type="ECO:0000313" key="9">
    <source>
        <dbReference type="EMBL" id="KAF4313473.1"/>
    </source>
</evidence>
<dbReference type="Gene3D" id="1.10.840.10">
    <property type="entry name" value="Ras guanine-nucleotide exchange factors catalytic domain"/>
    <property type="match status" value="1"/>
</dbReference>
<evidence type="ECO:0000256" key="4">
    <source>
        <dbReference type="PROSITE-ProRule" id="PRU00192"/>
    </source>
</evidence>
<dbReference type="GO" id="GO:0005886">
    <property type="term" value="C:plasma membrane"/>
    <property type="evidence" value="ECO:0007669"/>
    <property type="project" value="TreeGrafter"/>
</dbReference>
<dbReference type="SMART" id="SM00229">
    <property type="entry name" value="RasGEFN"/>
    <property type="match status" value="1"/>
</dbReference>
<dbReference type="PANTHER" id="PTHR23113">
    <property type="entry name" value="GUANINE NUCLEOTIDE EXCHANGE FACTOR"/>
    <property type="match status" value="1"/>
</dbReference>
<dbReference type="EMBL" id="WWBZ02000001">
    <property type="protein sequence ID" value="KAF4313473.1"/>
    <property type="molecule type" value="Genomic_DNA"/>
</dbReference>
<feature type="compositionally biased region" description="Basic residues" evidence="5">
    <location>
        <begin position="20"/>
        <end position="31"/>
    </location>
</feature>
<dbReference type="PROSITE" id="PS50212">
    <property type="entry name" value="RASGEF_NTER"/>
    <property type="match status" value="1"/>
</dbReference>
<dbReference type="InterPro" id="IPR001452">
    <property type="entry name" value="SH3_domain"/>
</dbReference>
<dbReference type="Pfam" id="PF00617">
    <property type="entry name" value="RasGEF"/>
    <property type="match status" value="1"/>
</dbReference>
<name>A0A8H4J9H7_9PEZI</name>
<dbReference type="InterPro" id="IPR001895">
    <property type="entry name" value="RASGEF_cat_dom"/>
</dbReference>
<dbReference type="InterPro" id="IPR036964">
    <property type="entry name" value="RASGEF_cat_dom_sf"/>
</dbReference>
<dbReference type="SMART" id="SM00326">
    <property type="entry name" value="SH3"/>
    <property type="match status" value="1"/>
</dbReference>
<feature type="compositionally biased region" description="Polar residues" evidence="5">
    <location>
        <begin position="715"/>
        <end position="725"/>
    </location>
</feature>
<dbReference type="Gene3D" id="1.20.870.10">
    <property type="entry name" value="Son of sevenless (SoS) protein Chain: S domain 1"/>
    <property type="match status" value="1"/>
</dbReference>
<accession>A0A8H4J9H7</accession>
<dbReference type="CDD" id="cd00155">
    <property type="entry name" value="RasGEF"/>
    <property type="match status" value="1"/>
</dbReference>
<dbReference type="SUPFAM" id="SSF48366">
    <property type="entry name" value="Ras GEF"/>
    <property type="match status" value="1"/>
</dbReference>
<proteinExistence type="predicted"/>
<dbReference type="InterPro" id="IPR023578">
    <property type="entry name" value="Ras_GEF_dom_sf"/>
</dbReference>
<dbReference type="PANTHER" id="PTHR23113:SF354">
    <property type="entry name" value="BUD SITE SELECTION PROTEIN 5"/>
    <property type="match status" value="1"/>
</dbReference>
<dbReference type="GO" id="GO:0005085">
    <property type="term" value="F:guanyl-nucleotide exchange factor activity"/>
    <property type="evidence" value="ECO:0007669"/>
    <property type="project" value="UniProtKB-KW"/>
</dbReference>
<dbReference type="Pfam" id="PF00618">
    <property type="entry name" value="RasGEF_N"/>
    <property type="match status" value="1"/>
</dbReference>